<dbReference type="Proteomes" id="UP000001542">
    <property type="component" value="Unassembled WGS sequence"/>
</dbReference>
<gene>
    <name evidence="2" type="ORF">TVAG_139360</name>
</gene>
<dbReference type="AlphaFoldDB" id="A2E4B0"/>
<sequence length="144" mass="16798">MANPNIQKLLQLNEELDKKNNDYDKWSQNLDEKAAQLQNIENKIKKYKSLTPSYETERVLIEKYSEILAKLQNITIAISGLPADTASNENIRSVHELEEIVNAFEQEINRQTIAINKLQDLKTQIQQETQNPLYKDYFKSNETK</sequence>
<dbReference type="VEuPathDB" id="TrichDB:TVAG_139360"/>
<proteinExistence type="predicted"/>
<evidence type="ECO:0000313" key="2">
    <source>
        <dbReference type="EMBL" id="EAY12556.1"/>
    </source>
</evidence>
<dbReference type="RefSeq" id="XP_001324779.1">
    <property type="nucleotide sequence ID" value="XM_001324744.1"/>
</dbReference>
<reference evidence="2" key="2">
    <citation type="journal article" date="2007" name="Science">
        <title>Draft genome sequence of the sexually transmitted pathogen Trichomonas vaginalis.</title>
        <authorList>
            <person name="Carlton J.M."/>
            <person name="Hirt R.P."/>
            <person name="Silva J.C."/>
            <person name="Delcher A.L."/>
            <person name="Schatz M."/>
            <person name="Zhao Q."/>
            <person name="Wortman J.R."/>
            <person name="Bidwell S.L."/>
            <person name="Alsmark U.C.M."/>
            <person name="Besteiro S."/>
            <person name="Sicheritz-Ponten T."/>
            <person name="Noel C.J."/>
            <person name="Dacks J.B."/>
            <person name="Foster P.G."/>
            <person name="Simillion C."/>
            <person name="Van de Peer Y."/>
            <person name="Miranda-Saavedra D."/>
            <person name="Barton G.J."/>
            <person name="Westrop G.D."/>
            <person name="Mueller S."/>
            <person name="Dessi D."/>
            <person name="Fiori P.L."/>
            <person name="Ren Q."/>
            <person name="Paulsen I."/>
            <person name="Zhang H."/>
            <person name="Bastida-Corcuera F.D."/>
            <person name="Simoes-Barbosa A."/>
            <person name="Brown M.T."/>
            <person name="Hayes R.D."/>
            <person name="Mukherjee M."/>
            <person name="Okumura C.Y."/>
            <person name="Schneider R."/>
            <person name="Smith A.J."/>
            <person name="Vanacova S."/>
            <person name="Villalvazo M."/>
            <person name="Haas B.J."/>
            <person name="Pertea M."/>
            <person name="Feldblyum T.V."/>
            <person name="Utterback T.R."/>
            <person name="Shu C.L."/>
            <person name="Osoegawa K."/>
            <person name="de Jong P.J."/>
            <person name="Hrdy I."/>
            <person name="Horvathova L."/>
            <person name="Zubacova Z."/>
            <person name="Dolezal P."/>
            <person name="Malik S.B."/>
            <person name="Logsdon J.M. Jr."/>
            <person name="Henze K."/>
            <person name="Gupta A."/>
            <person name="Wang C.C."/>
            <person name="Dunne R.L."/>
            <person name="Upcroft J.A."/>
            <person name="Upcroft P."/>
            <person name="White O."/>
            <person name="Salzberg S.L."/>
            <person name="Tang P."/>
            <person name="Chiu C.-H."/>
            <person name="Lee Y.-S."/>
            <person name="Embley T.M."/>
            <person name="Coombs G.H."/>
            <person name="Mottram J.C."/>
            <person name="Tachezy J."/>
            <person name="Fraser-Liggett C.M."/>
            <person name="Johnson P.J."/>
        </authorList>
    </citation>
    <scope>NUCLEOTIDE SEQUENCE [LARGE SCALE GENOMIC DNA]</scope>
    <source>
        <strain evidence="2">G3</strain>
    </source>
</reference>
<dbReference type="KEGG" id="tva:4770522"/>
<evidence type="ECO:0000313" key="3">
    <source>
        <dbReference type="Proteomes" id="UP000001542"/>
    </source>
</evidence>
<keyword evidence="1" id="KW-0175">Coiled coil</keyword>
<dbReference type="VEuPathDB" id="TrichDB:TVAGG3_0252350"/>
<feature type="coiled-coil region" evidence="1">
    <location>
        <begin position="9"/>
        <end position="50"/>
    </location>
</feature>
<evidence type="ECO:0000256" key="1">
    <source>
        <dbReference type="SAM" id="Coils"/>
    </source>
</evidence>
<feature type="coiled-coil region" evidence="1">
    <location>
        <begin position="94"/>
        <end position="128"/>
    </location>
</feature>
<name>A2E4B0_TRIV3</name>
<dbReference type="InParanoid" id="A2E4B0"/>
<accession>A2E4B0</accession>
<dbReference type="EMBL" id="DS113300">
    <property type="protein sequence ID" value="EAY12556.1"/>
    <property type="molecule type" value="Genomic_DNA"/>
</dbReference>
<reference evidence="2" key="1">
    <citation type="submission" date="2006-10" db="EMBL/GenBank/DDBJ databases">
        <authorList>
            <person name="Amadeo P."/>
            <person name="Zhao Q."/>
            <person name="Wortman J."/>
            <person name="Fraser-Liggett C."/>
            <person name="Carlton J."/>
        </authorList>
    </citation>
    <scope>NUCLEOTIDE SEQUENCE</scope>
    <source>
        <strain evidence="2">G3</strain>
    </source>
</reference>
<protein>
    <submittedName>
        <fullName evidence="2">Uncharacterized protein</fullName>
    </submittedName>
</protein>
<keyword evidence="3" id="KW-1185">Reference proteome</keyword>
<organism evidence="2 3">
    <name type="scientific">Trichomonas vaginalis (strain ATCC PRA-98 / G3)</name>
    <dbReference type="NCBI Taxonomy" id="412133"/>
    <lineage>
        <taxon>Eukaryota</taxon>
        <taxon>Metamonada</taxon>
        <taxon>Parabasalia</taxon>
        <taxon>Trichomonadida</taxon>
        <taxon>Trichomonadidae</taxon>
        <taxon>Trichomonas</taxon>
    </lineage>
</organism>